<keyword evidence="2" id="KW-1185">Reference proteome</keyword>
<dbReference type="RefSeq" id="WP_109968538.1">
    <property type="nucleotide sequence ID" value="NZ_CP176093.1"/>
</dbReference>
<sequence length="247" mass="26325">MQFLRVCVVLVLVLFLAGISYADDTKETKTNQIHVSGSGTIKTTPDRCEISFSVVTKNPDVKAAQKENARKMDGLMSVLKDPAKGNLTPAEISTSSYSISEVYSPDDALKAKFGDNVTIYEVSNTISVETSQLDSVGDLIDMAVANGANSISSLKFTLSKQKTAELRSEALKIAVEKARSDADATTSALGTGVGAVHEVTVEDSYNPPVYYNQDFRTEKLAAAAPSTPIEPGSVDVSARVSVTYEIA</sequence>
<dbReference type="Gene3D" id="3.30.110.170">
    <property type="entry name" value="Protein of unknown function (DUF541), domain 1"/>
    <property type="match status" value="1"/>
</dbReference>
<protein>
    <submittedName>
        <fullName evidence="1">SIMPL domain-containing protein</fullName>
    </submittedName>
</protein>
<reference evidence="1 2" key="1">
    <citation type="submission" date="2018-05" db="EMBL/GenBank/DDBJ databases">
        <title>Draft genome of Methanospirillum lacunae Ki8-1.</title>
        <authorList>
            <person name="Dueholm M.S."/>
            <person name="Nielsen P.H."/>
            <person name="Bakmann L.F."/>
            <person name="Otzen D.E."/>
        </authorList>
    </citation>
    <scope>NUCLEOTIDE SEQUENCE [LARGE SCALE GENOMIC DNA]</scope>
    <source>
        <strain evidence="1 2">Ki8-1</strain>
    </source>
</reference>
<name>A0A2V2N6D1_9EURY</name>
<dbReference type="GO" id="GO:0006974">
    <property type="term" value="P:DNA damage response"/>
    <property type="evidence" value="ECO:0007669"/>
    <property type="project" value="TreeGrafter"/>
</dbReference>
<dbReference type="Gene3D" id="3.30.70.2970">
    <property type="entry name" value="Protein of unknown function (DUF541), domain 2"/>
    <property type="match status" value="1"/>
</dbReference>
<accession>A0A2V2N6D1</accession>
<dbReference type="PANTHER" id="PTHR34387">
    <property type="entry name" value="SLR1258 PROTEIN"/>
    <property type="match status" value="1"/>
</dbReference>
<dbReference type="OrthoDB" id="12132at2157"/>
<gene>
    <name evidence="1" type="ORF">DK846_08645</name>
</gene>
<dbReference type="PANTHER" id="PTHR34387:SF2">
    <property type="entry name" value="SLR1258 PROTEIN"/>
    <property type="match status" value="1"/>
</dbReference>
<comment type="caution">
    <text evidence="1">The sequence shown here is derived from an EMBL/GenBank/DDBJ whole genome shotgun (WGS) entry which is preliminary data.</text>
</comment>
<evidence type="ECO:0000313" key="1">
    <source>
        <dbReference type="EMBL" id="PWR72048.1"/>
    </source>
</evidence>
<dbReference type="GeneID" id="97548086"/>
<dbReference type="Proteomes" id="UP000245657">
    <property type="component" value="Unassembled WGS sequence"/>
</dbReference>
<dbReference type="InterPro" id="IPR052022">
    <property type="entry name" value="26kDa_periplasmic_antigen"/>
</dbReference>
<dbReference type="Pfam" id="PF04402">
    <property type="entry name" value="SIMPL"/>
    <property type="match status" value="1"/>
</dbReference>
<dbReference type="AlphaFoldDB" id="A0A2V2N6D1"/>
<dbReference type="InterPro" id="IPR007497">
    <property type="entry name" value="SIMPL/DUF541"/>
</dbReference>
<evidence type="ECO:0000313" key="2">
    <source>
        <dbReference type="Proteomes" id="UP000245657"/>
    </source>
</evidence>
<proteinExistence type="predicted"/>
<organism evidence="1 2">
    <name type="scientific">Methanospirillum lacunae</name>
    <dbReference type="NCBI Taxonomy" id="668570"/>
    <lineage>
        <taxon>Archaea</taxon>
        <taxon>Methanobacteriati</taxon>
        <taxon>Methanobacteriota</taxon>
        <taxon>Stenosarchaea group</taxon>
        <taxon>Methanomicrobia</taxon>
        <taxon>Methanomicrobiales</taxon>
        <taxon>Methanospirillaceae</taxon>
        <taxon>Methanospirillum</taxon>
    </lineage>
</organism>
<dbReference type="EMBL" id="QGMY01000007">
    <property type="protein sequence ID" value="PWR72048.1"/>
    <property type="molecule type" value="Genomic_DNA"/>
</dbReference>